<sequence length="119" mass="13353">MNNIVHVAASPNSLEKCSGNDECKEDFVPCVDSCRSFGVCRWKLLGAVDTRRYQRAENRVWSEQEDHEEKGSKDHAASTCGPHSDSFNDTSRRRRSNCSTNNFQTPCRSNTSAISVHSL</sequence>
<name>A0A8X6RGN3_TRICX</name>
<feature type="region of interest" description="Disordered" evidence="1">
    <location>
        <begin position="59"/>
        <end position="119"/>
    </location>
</feature>
<dbReference type="AlphaFoldDB" id="A0A8X6RGN3"/>
<evidence type="ECO:0000256" key="1">
    <source>
        <dbReference type="SAM" id="MobiDB-lite"/>
    </source>
</evidence>
<evidence type="ECO:0000313" key="2">
    <source>
        <dbReference type="EMBL" id="GFX93775.1"/>
    </source>
</evidence>
<feature type="compositionally biased region" description="Basic and acidic residues" evidence="1">
    <location>
        <begin position="59"/>
        <end position="76"/>
    </location>
</feature>
<proteinExistence type="predicted"/>
<gene>
    <name evidence="2" type="ORF">TNCV_1589511</name>
</gene>
<reference evidence="2" key="1">
    <citation type="submission" date="2020-08" db="EMBL/GenBank/DDBJ databases">
        <title>Multicomponent nature underlies the extraordinary mechanical properties of spider dragline silk.</title>
        <authorList>
            <person name="Kono N."/>
            <person name="Nakamura H."/>
            <person name="Mori M."/>
            <person name="Yoshida Y."/>
            <person name="Ohtoshi R."/>
            <person name="Malay A.D."/>
            <person name="Moran D.A.P."/>
            <person name="Tomita M."/>
            <person name="Numata K."/>
            <person name="Arakawa K."/>
        </authorList>
    </citation>
    <scope>NUCLEOTIDE SEQUENCE</scope>
</reference>
<accession>A0A8X6RGN3</accession>
<dbReference type="EMBL" id="BMAU01021175">
    <property type="protein sequence ID" value="GFX93775.1"/>
    <property type="molecule type" value="Genomic_DNA"/>
</dbReference>
<protein>
    <submittedName>
        <fullName evidence="2">Uncharacterized protein</fullName>
    </submittedName>
</protein>
<comment type="caution">
    <text evidence="2">The sequence shown here is derived from an EMBL/GenBank/DDBJ whole genome shotgun (WGS) entry which is preliminary data.</text>
</comment>
<organism evidence="2 3">
    <name type="scientific">Trichonephila clavipes</name>
    <name type="common">Golden silk orbweaver</name>
    <name type="synonym">Nephila clavipes</name>
    <dbReference type="NCBI Taxonomy" id="2585209"/>
    <lineage>
        <taxon>Eukaryota</taxon>
        <taxon>Metazoa</taxon>
        <taxon>Ecdysozoa</taxon>
        <taxon>Arthropoda</taxon>
        <taxon>Chelicerata</taxon>
        <taxon>Arachnida</taxon>
        <taxon>Araneae</taxon>
        <taxon>Araneomorphae</taxon>
        <taxon>Entelegynae</taxon>
        <taxon>Araneoidea</taxon>
        <taxon>Nephilidae</taxon>
        <taxon>Trichonephila</taxon>
    </lineage>
</organism>
<evidence type="ECO:0000313" key="3">
    <source>
        <dbReference type="Proteomes" id="UP000887159"/>
    </source>
</evidence>
<dbReference type="Proteomes" id="UP000887159">
    <property type="component" value="Unassembled WGS sequence"/>
</dbReference>
<keyword evidence="3" id="KW-1185">Reference proteome</keyword>
<feature type="compositionally biased region" description="Polar residues" evidence="1">
    <location>
        <begin position="103"/>
        <end position="119"/>
    </location>
</feature>